<organism evidence="2">
    <name type="scientific">Skeletonema marinoi</name>
    <dbReference type="NCBI Taxonomy" id="267567"/>
    <lineage>
        <taxon>Eukaryota</taxon>
        <taxon>Sar</taxon>
        <taxon>Stramenopiles</taxon>
        <taxon>Ochrophyta</taxon>
        <taxon>Bacillariophyta</taxon>
        <taxon>Coscinodiscophyceae</taxon>
        <taxon>Thalassiosirophycidae</taxon>
        <taxon>Thalassiosirales</taxon>
        <taxon>Skeletonemataceae</taxon>
        <taxon>Skeletonema</taxon>
        <taxon>Skeletonema marinoi-dohrnii complex</taxon>
    </lineage>
</organism>
<keyword evidence="1" id="KW-0812">Transmembrane</keyword>
<feature type="transmembrane region" description="Helical" evidence="1">
    <location>
        <begin position="67"/>
        <end position="88"/>
    </location>
</feature>
<reference evidence="2" key="1">
    <citation type="submission" date="2021-01" db="EMBL/GenBank/DDBJ databases">
        <authorList>
            <person name="Corre E."/>
            <person name="Pelletier E."/>
            <person name="Niang G."/>
            <person name="Scheremetjew M."/>
            <person name="Finn R."/>
            <person name="Kale V."/>
            <person name="Holt S."/>
            <person name="Cochrane G."/>
            <person name="Meng A."/>
            <person name="Brown T."/>
            <person name="Cohen L."/>
        </authorList>
    </citation>
    <scope>NUCLEOTIDE SEQUENCE</scope>
    <source>
        <strain evidence="2">FE7</strain>
    </source>
</reference>
<gene>
    <name evidence="2" type="ORF">SMAR1039_LOCUS436</name>
</gene>
<protein>
    <submittedName>
        <fullName evidence="2">Uncharacterized protein</fullName>
    </submittedName>
</protein>
<name>A0A7S1VYA9_9STRA</name>
<dbReference type="EMBL" id="HBGM01000622">
    <property type="protein sequence ID" value="CAD9313312.1"/>
    <property type="molecule type" value="Transcribed_RNA"/>
</dbReference>
<evidence type="ECO:0000313" key="2">
    <source>
        <dbReference type="EMBL" id="CAD9313312.1"/>
    </source>
</evidence>
<proteinExistence type="predicted"/>
<dbReference type="AlphaFoldDB" id="A0A7S1VYA9"/>
<accession>A0A7S1VYA9</accession>
<evidence type="ECO:0000256" key="1">
    <source>
        <dbReference type="SAM" id="Phobius"/>
    </source>
</evidence>
<feature type="transmembrane region" description="Helical" evidence="1">
    <location>
        <begin position="12"/>
        <end position="36"/>
    </location>
</feature>
<keyword evidence="1" id="KW-0472">Membrane</keyword>
<sequence length="133" mass="14806">MTTRSTLPNKKGINSTVIAASILVTAGSILLCYFQYDIWTGRCEHLTDECEGCSRLEIEYKPSTCESSAACSWAAAAYLGVGVMMLWIEKHRMTRMDVDRAAERKAMKISLPPVNIPFSREDETPQGDKLQVV</sequence>
<keyword evidence="1" id="KW-1133">Transmembrane helix</keyword>